<name>A0ABT8L774_9BACT</name>
<evidence type="ECO:0000256" key="2">
    <source>
        <dbReference type="ARBA" id="ARBA00022679"/>
    </source>
</evidence>
<keyword evidence="6" id="KW-1185">Reference proteome</keyword>
<dbReference type="SUPFAM" id="SSF69593">
    <property type="entry name" value="Glycerol-3-phosphate (1)-acyltransferase"/>
    <property type="match status" value="1"/>
</dbReference>
<dbReference type="SMART" id="SM00563">
    <property type="entry name" value="PlsC"/>
    <property type="match status" value="1"/>
</dbReference>
<evidence type="ECO:0000313" key="5">
    <source>
        <dbReference type="EMBL" id="MDN5213609.1"/>
    </source>
</evidence>
<evidence type="ECO:0000313" key="6">
    <source>
        <dbReference type="Proteomes" id="UP001172083"/>
    </source>
</evidence>
<feature type="domain" description="Phospholipid/glycerol acyltransferase" evidence="4">
    <location>
        <begin position="29"/>
        <end position="142"/>
    </location>
</feature>
<dbReference type="Proteomes" id="UP001172083">
    <property type="component" value="Unassembled WGS sequence"/>
</dbReference>
<evidence type="ECO:0000256" key="3">
    <source>
        <dbReference type="ARBA" id="ARBA00023315"/>
    </source>
</evidence>
<proteinExistence type="predicted"/>
<keyword evidence="3 5" id="KW-0012">Acyltransferase</keyword>
<protein>
    <submittedName>
        <fullName evidence="5">1-acyl-sn-glycerol-3-phosphate acyltransferase</fullName>
    </submittedName>
</protein>
<comment type="pathway">
    <text evidence="1">Lipid metabolism.</text>
</comment>
<dbReference type="EMBL" id="JAUJEB010000003">
    <property type="protein sequence ID" value="MDN5213609.1"/>
    <property type="molecule type" value="Genomic_DNA"/>
</dbReference>
<dbReference type="Pfam" id="PF01553">
    <property type="entry name" value="Acyltransferase"/>
    <property type="match status" value="1"/>
</dbReference>
<evidence type="ECO:0000256" key="1">
    <source>
        <dbReference type="ARBA" id="ARBA00005189"/>
    </source>
</evidence>
<dbReference type="GO" id="GO:0016746">
    <property type="term" value="F:acyltransferase activity"/>
    <property type="evidence" value="ECO:0007669"/>
    <property type="project" value="UniProtKB-KW"/>
</dbReference>
<dbReference type="InterPro" id="IPR002123">
    <property type="entry name" value="Plipid/glycerol_acylTrfase"/>
</dbReference>
<accession>A0ABT8L774</accession>
<keyword evidence="2" id="KW-0808">Transferase</keyword>
<dbReference type="PANTHER" id="PTHR10434:SF9">
    <property type="entry name" value="PHOSPHOLIPID_GLYCEROL ACYLTRANSFERASE DOMAIN-CONTAINING PROTEIN"/>
    <property type="match status" value="1"/>
</dbReference>
<dbReference type="RefSeq" id="WP_346758946.1">
    <property type="nucleotide sequence ID" value="NZ_JAUJEB010000003.1"/>
</dbReference>
<organism evidence="5 6">
    <name type="scientific">Agaribacillus aureus</name>
    <dbReference type="NCBI Taxonomy" id="3051825"/>
    <lineage>
        <taxon>Bacteria</taxon>
        <taxon>Pseudomonadati</taxon>
        <taxon>Bacteroidota</taxon>
        <taxon>Cytophagia</taxon>
        <taxon>Cytophagales</taxon>
        <taxon>Splendidivirgaceae</taxon>
        <taxon>Agaribacillus</taxon>
    </lineage>
</organism>
<dbReference type="PANTHER" id="PTHR10434">
    <property type="entry name" value="1-ACYL-SN-GLYCEROL-3-PHOSPHATE ACYLTRANSFERASE"/>
    <property type="match status" value="1"/>
</dbReference>
<evidence type="ECO:0000259" key="4">
    <source>
        <dbReference type="SMART" id="SM00563"/>
    </source>
</evidence>
<sequence>MFRAFCKLVFKLIGWGFEGHAPQDIPKFVLVIAPHTSNWDFVIGILARSIVRWGNVKYLAKKELFVFPFGMFFRAMGGYPVNRTKHTRLVDNVVQLFNSKEKFAIAITPEGTRKKVAQLKTGFYYIASKANTAMILVGFDFSKKKVIISDPMYASGNQEQDLEEITAFFRNVTGKIPENGID</sequence>
<comment type="caution">
    <text evidence="5">The sequence shown here is derived from an EMBL/GenBank/DDBJ whole genome shotgun (WGS) entry which is preliminary data.</text>
</comment>
<gene>
    <name evidence="5" type="ORF">QQ020_16170</name>
</gene>
<reference evidence="5" key="1">
    <citation type="submission" date="2023-06" db="EMBL/GenBank/DDBJ databases">
        <title>Genomic of Agaribacillus aureum.</title>
        <authorList>
            <person name="Wang G."/>
        </authorList>
    </citation>
    <scope>NUCLEOTIDE SEQUENCE</scope>
    <source>
        <strain evidence="5">BMA12</strain>
    </source>
</reference>